<dbReference type="InterPro" id="IPR036412">
    <property type="entry name" value="HAD-like_sf"/>
</dbReference>
<dbReference type="OrthoDB" id="1711508at2759"/>
<dbReference type="InterPro" id="IPR050365">
    <property type="entry name" value="TIM50"/>
</dbReference>
<organism evidence="2 3">
    <name type="scientific">Salix dunnii</name>
    <dbReference type="NCBI Taxonomy" id="1413687"/>
    <lineage>
        <taxon>Eukaryota</taxon>
        <taxon>Viridiplantae</taxon>
        <taxon>Streptophyta</taxon>
        <taxon>Embryophyta</taxon>
        <taxon>Tracheophyta</taxon>
        <taxon>Spermatophyta</taxon>
        <taxon>Magnoliopsida</taxon>
        <taxon>eudicotyledons</taxon>
        <taxon>Gunneridae</taxon>
        <taxon>Pentapetalae</taxon>
        <taxon>rosids</taxon>
        <taxon>fabids</taxon>
        <taxon>Malpighiales</taxon>
        <taxon>Salicaceae</taxon>
        <taxon>Saliceae</taxon>
        <taxon>Salix</taxon>
    </lineage>
</organism>
<dbReference type="SMART" id="SM00577">
    <property type="entry name" value="CPDc"/>
    <property type="match status" value="1"/>
</dbReference>
<dbReference type="Proteomes" id="UP000657918">
    <property type="component" value="Unassembled WGS sequence"/>
</dbReference>
<dbReference type="PROSITE" id="PS50969">
    <property type="entry name" value="FCP1"/>
    <property type="match status" value="1"/>
</dbReference>
<dbReference type="Gene3D" id="3.40.50.1000">
    <property type="entry name" value="HAD superfamily/HAD-like"/>
    <property type="match status" value="2"/>
</dbReference>
<dbReference type="PANTHER" id="PTHR12210">
    <property type="entry name" value="DULLARD PROTEIN PHOSPHATASE"/>
    <property type="match status" value="1"/>
</dbReference>
<accession>A0A835JUM8</accession>
<proteinExistence type="predicted"/>
<comment type="caution">
    <text evidence="2">The sequence shown here is derived from an EMBL/GenBank/DDBJ whole genome shotgun (WGS) entry which is preliminary data.</text>
</comment>
<evidence type="ECO:0000313" key="3">
    <source>
        <dbReference type="Proteomes" id="UP000657918"/>
    </source>
</evidence>
<dbReference type="InterPro" id="IPR023214">
    <property type="entry name" value="HAD_sf"/>
</dbReference>
<sequence>MAEGKSKDRRLKLKSVINYDESGDSEEDKGDLPDLSLETSYPLLWWATLSHTRLQILPMEALKVNTAISLPCILFLSVYKRPFCNDSKWESGLQRKSKTRMDVLIQRSKPWRTNTSHSSLRRKRTDSSMKIIPVIYDDDSEEDRGDLPDDLSLEKLSLKVPKKKLLILCLGGLLCHRVCIKRGSGNVRTNCLPDAAYGNFEVYKRPFCDDFVKFCFERFEVGIWSSAIESYMNDILDGVMRGFRSKLLFAWDQDKCTDSGFKSLENKKKPIFLKQFKTLSALSCFKGLDTCLNTLLIDNDPYKALLNPSHTAIFPDEYTVDCVGDSALGPEGDLRVYLEGLADAEDVPSYVKGHPFGKPAITPLHPDWGFYSRIVRRHGKESIAGNRDGLNCHEADGDDLNGNDIELEKLSLGPDGSKKFLVLDLAGVLYERVFHEDRANIPGNRTPDATSGSFFGKFSVYSTFATKVFTCSCLTIVSLSLQEGHTVKSFFNFALKGLLLGSGLLPKGEFKGSLLFARDQDECTNSGFSAKENKNKPIFFKELKKLRDSKFSDLPWSKGQYSSSNTLLADDKPYKALLNPPCTAIFPPDYKPEQIDDATLGPDGELRVYLDGLEKAADVPAYVKEHPFEHSAITTIHPDCLDSKGKESSASGKVMSR</sequence>
<dbReference type="InterPro" id="IPR004274">
    <property type="entry name" value="FCP1_dom"/>
</dbReference>
<evidence type="ECO:0000313" key="2">
    <source>
        <dbReference type="EMBL" id="KAF9675039.1"/>
    </source>
</evidence>
<dbReference type="Pfam" id="PF03031">
    <property type="entry name" value="NIF"/>
    <property type="match status" value="1"/>
</dbReference>
<gene>
    <name evidence="2" type="ORF">SADUNF_Sadunf10G0190100</name>
</gene>
<dbReference type="AlphaFoldDB" id="A0A835JUM8"/>
<evidence type="ECO:0000259" key="1">
    <source>
        <dbReference type="PROSITE" id="PS50969"/>
    </source>
</evidence>
<keyword evidence="3" id="KW-1185">Reference proteome</keyword>
<feature type="domain" description="FCP1 homology" evidence="1">
    <location>
        <begin position="159"/>
        <end position="341"/>
    </location>
</feature>
<name>A0A835JUM8_9ROSI</name>
<reference evidence="2 3" key="1">
    <citation type="submission" date="2020-10" db="EMBL/GenBank/DDBJ databases">
        <title>Plant Genome Project.</title>
        <authorList>
            <person name="Zhang R.-G."/>
        </authorList>
    </citation>
    <scope>NUCLEOTIDE SEQUENCE [LARGE SCALE GENOMIC DNA]</scope>
    <source>
        <strain evidence="2">FAFU-HL-1</strain>
        <tissue evidence="2">Leaf</tissue>
    </source>
</reference>
<dbReference type="EMBL" id="JADGMS010000010">
    <property type="protein sequence ID" value="KAF9675039.1"/>
    <property type="molecule type" value="Genomic_DNA"/>
</dbReference>
<protein>
    <recommendedName>
        <fullName evidence="1">FCP1 homology domain-containing protein</fullName>
    </recommendedName>
</protein>
<dbReference type="SUPFAM" id="SSF56784">
    <property type="entry name" value="HAD-like"/>
    <property type="match status" value="1"/>
</dbReference>